<dbReference type="OrthoDB" id="41906at2"/>
<evidence type="ECO:0000259" key="2">
    <source>
        <dbReference type="Pfam" id="PF03313"/>
    </source>
</evidence>
<sequence>MNQSDINYQNYVNALKNELVPAMGCTEPIAIAYCAATAFKNLGENCDQVLIEASGNIIKNVKSVTVPNTDGLKGIEAAAAAGIVAGDADKKLEVISQVTKEQKENIHSFLKSIPITVKPLDSVIPLDLIVTVHSESHSVSVRIAGGHDHILWIKKDGELIFDGKTISESSTVDHSFMRVKDIIDFANCANLEDVKETLDRQISYNMAIAQKGITESYGANIGKILLERDPDNLLNKAKAYAAAGSDARMSGCELPVIINSGSGNQGMTASIPVIVWAKEKNLSSDKLYRALLISNLITMHLKYGIGKLSAYCGVVSAGVGAACGICYLEGGDLHAISHTLVNGIAMISGTVCDGAKPSCAAKIASALEAGYLGYEMYKNGQQFKDGEGIVTKGVENTIRNISLLAKEGMKETDKEIIEIMTGNRC</sequence>
<dbReference type="RefSeq" id="WP_022789478.1">
    <property type="nucleotide sequence ID" value="NZ_UHFX01000003.1"/>
</dbReference>
<proteinExistence type="inferred from homology"/>
<dbReference type="InterPro" id="IPR021144">
    <property type="entry name" value="UPF0597"/>
</dbReference>
<reference evidence="3 4" key="1">
    <citation type="submission" date="2018-06" db="EMBL/GenBank/DDBJ databases">
        <authorList>
            <consortium name="Pathogen Informatics"/>
            <person name="Doyle S."/>
        </authorList>
    </citation>
    <scope>NUCLEOTIDE SEQUENCE [LARGE SCALE GENOMIC DNA]</scope>
    <source>
        <strain evidence="3 4">NCTC11087</strain>
    </source>
</reference>
<dbReference type="PIRSF" id="PIRSF006054">
    <property type="entry name" value="UCP006054"/>
    <property type="match status" value="1"/>
</dbReference>
<dbReference type="PANTHER" id="PTHR30501">
    <property type="entry name" value="UPF0597 PROTEIN YHAM"/>
    <property type="match status" value="1"/>
</dbReference>
<dbReference type="PANTHER" id="PTHR30501:SF2">
    <property type="entry name" value="UPF0597 PROTEIN YHAM"/>
    <property type="match status" value="1"/>
</dbReference>
<evidence type="ECO:0000313" key="4">
    <source>
        <dbReference type="Proteomes" id="UP000255523"/>
    </source>
</evidence>
<evidence type="ECO:0000313" key="3">
    <source>
        <dbReference type="EMBL" id="SUO04427.1"/>
    </source>
</evidence>
<evidence type="ECO:0000256" key="1">
    <source>
        <dbReference type="HAMAP-Rule" id="MF_01845"/>
    </source>
</evidence>
<organism evidence="3 4">
    <name type="scientific">Faecalicoccus pleomorphus</name>
    <dbReference type="NCBI Taxonomy" id="1323"/>
    <lineage>
        <taxon>Bacteria</taxon>
        <taxon>Bacillati</taxon>
        <taxon>Bacillota</taxon>
        <taxon>Erysipelotrichia</taxon>
        <taxon>Erysipelotrichales</taxon>
        <taxon>Erysipelotrichaceae</taxon>
        <taxon>Faecalicoccus</taxon>
    </lineage>
</organism>
<dbReference type="EMBL" id="UHFX01000003">
    <property type="protein sequence ID" value="SUO04427.1"/>
    <property type="molecule type" value="Genomic_DNA"/>
</dbReference>
<comment type="similarity">
    <text evidence="1">Belongs to the UPF0597 family.</text>
</comment>
<dbReference type="Pfam" id="PF03313">
    <property type="entry name" value="SDH_alpha"/>
    <property type="match status" value="1"/>
</dbReference>
<feature type="domain" description="Serine dehydratase-like alpha subunit" evidence="2">
    <location>
        <begin position="90"/>
        <end position="417"/>
    </location>
</feature>
<dbReference type="Proteomes" id="UP000255523">
    <property type="component" value="Unassembled WGS sequence"/>
</dbReference>
<accession>A0A380LME6</accession>
<dbReference type="AlphaFoldDB" id="A0A380LME6"/>
<dbReference type="GO" id="GO:0019450">
    <property type="term" value="P:L-cysteine catabolic process to pyruvate"/>
    <property type="evidence" value="ECO:0007669"/>
    <property type="project" value="TreeGrafter"/>
</dbReference>
<dbReference type="GeneID" id="77462301"/>
<name>A0A380LME6_9FIRM</name>
<gene>
    <name evidence="3" type="ORF">NCTC11087_01341</name>
</gene>
<protein>
    <recommendedName>
        <fullName evidence="1">UPF0597 protein NCTC11087_01341</fullName>
    </recommendedName>
</protein>
<keyword evidence="4" id="KW-1185">Reference proteome</keyword>
<dbReference type="HAMAP" id="MF_01845">
    <property type="entry name" value="UPF0597"/>
    <property type="match status" value="1"/>
</dbReference>
<dbReference type="InterPro" id="IPR005130">
    <property type="entry name" value="Ser_deHydtase-like_asu"/>
</dbReference>
<dbReference type="GO" id="GO:0080146">
    <property type="term" value="F:L-cysteine desulfhydrase activity"/>
    <property type="evidence" value="ECO:0007669"/>
    <property type="project" value="TreeGrafter"/>
</dbReference>